<proteinExistence type="predicted"/>
<keyword evidence="2" id="KW-1185">Reference proteome</keyword>
<dbReference type="Proteomes" id="UP001321543">
    <property type="component" value="Chromosome"/>
</dbReference>
<sequence length="93" mass="9297">MSGLECRHLNGLAYGGYALCFDCGAESGPDPAPAPAPSIVAQRLEVVGVIARGRPSGPSGEAVLCPVCTRPVSSLHALTAHAVAAHPVPEAVA</sequence>
<evidence type="ECO:0000313" key="2">
    <source>
        <dbReference type="Proteomes" id="UP001321543"/>
    </source>
</evidence>
<organism evidence="1 2">
    <name type="scientific">Microbacterium suwonense</name>
    <dbReference type="NCBI Taxonomy" id="683047"/>
    <lineage>
        <taxon>Bacteria</taxon>
        <taxon>Bacillati</taxon>
        <taxon>Actinomycetota</taxon>
        <taxon>Actinomycetes</taxon>
        <taxon>Micrococcales</taxon>
        <taxon>Microbacteriaceae</taxon>
        <taxon>Microbacterium</taxon>
    </lineage>
</organism>
<reference evidence="2" key="1">
    <citation type="journal article" date="2019" name="Int. J. Syst. Evol. Microbiol.">
        <title>The Global Catalogue of Microorganisms (GCM) 10K type strain sequencing project: providing services to taxonomists for standard genome sequencing and annotation.</title>
        <authorList>
            <consortium name="The Broad Institute Genomics Platform"/>
            <consortium name="The Broad Institute Genome Sequencing Center for Infectious Disease"/>
            <person name="Wu L."/>
            <person name="Ma J."/>
        </authorList>
    </citation>
    <scope>NUCLEOTIDE SEQUENCE [LARGE SCALE GENOMIC DNA]</scope>
    <source>
        <strain evidence="2">NBRC 106310</strain>
    </source>
</reference>
<protein>
    <recommendedName>
        <fullName evidence="3">C2H2-type domain-containing protein</fullName>
    </recommendedName>
</protein>
<accession>A0ABN6X0E7</accession>
<gene>
    <name evidence="1" type="ORF">GCM10025863_06830</name>
</gene>
<dbReference type="EMBL" id="AP027728">
    <property type="protein sequence ID" value="BDZ38069.1"/>
    <property type="molecule type" value="Genomic_DNA"/>
</dbReference>
<name>A0ABN6X0E7_9MICO</name>
<evidence type="ECO:0008006" key="3">
    <source>
        <dbReference type="Google" id="ProtNLM"/>
    </source>
</evidence>
<evidence type="ECO:0000313" key="1">
    <source>
        <dbReference type="EMBL" id="BDZ38069.1"/>
    </source>
</evidence>